<evidence type="ECO:0000256" key="1">
    <source>
        <dbReference type="ARBA" id="ARBA00005695"/>
    </source>
</evidence>
<sequence length="686" mass="76259">MPGRHTDTEKPDEGRRRFLKASGAGAVAVSLAGPSAAKRLGGRQDAGQETTTEGGQETTKGGQGGDVPTGGTLVYGMSSKPDTSNILTLGSVYSAVAVDRVYETGTTLDPVTSEVKPNVFTDWTVENTEGQNPKPDVYFNMRQGLKWNDGEDFTAEDVLFTYRYYMENQPGNYAAAVSPMERIEESSRSDWDFHLKLSQPVGVWASEQLQIPLLPKHKWEGKNYQQYDPMKANPDNGPVGLGPGRLTQFQPATSMQVVFDNEHYYDTLSVLDWKQNHDQLRAGGPFIDQVNYKVFGSETAMTQAFLQGNIDTHYGSMTTAKIPQVKQTDGMSLVNGTDSGFSYYAFNLRRKPLDDVTFRQAVAFMYDDYFWVQRLMNGYVWKGDFAQSNGYPKPRPDFQFAGEDQMLTHPATDAFDYRSADQGPTPDVEGVRTFLTEGNVVDGSSGTYVGKDYPGSLSGVSASRSESKYNYSFGPVQSQVLREHDGADRELRVDGKTIPQTMDGDPITLFIDPPKQGPKEAKAIQRWVENLKSVGIPIKTQALSFNTMTSRVYNQENFDMYPMGWGDTGPFGSSAYSFFHSDNADDHSDGGNDEGFRYNSTGYGLYGGSADELLSQARTTMNADERNKITARAIEKIYLDMPYILRDYAKFRWPINSAKFAGYIPDIVDPAFANFDAQVNNLHLRE</sequence>
<dbReference type="KEGG" id="halx:M0R89_13990"/>
<dbReference type="GO" id="GO:0042597">
    <property type="term" value="C:periplasmic space"/>
    <property type="evidence" value="ECO:0007669"/>
    <property type="project" value="UniProtKB-ARBA"/>
</dbReference>
<evidence type="ECO:0000256" key="4">
    <source>
        <dbReference type="SAM" id="MobiDB-lite"/>
    </source>
</evidence>
<dbReference type="InterPro" id="IPR039424">
    <property type="entry name" value="SBP_5"/>
</dbReference>
<comment type="similarity">
    <text evidence="1">Belongs to the bacterial solute-binding protein 5 family.</text>
</comment>
<dbReference type="SUPFAM" id="SSF53850">
    <property type="entry name" value="Periplasmic binding protein-like II"/>
    <property type="match status" value="1"/>
</dbReference>
<dbReference type="CDD" id="cd00995">
    <property type="entry name" value="PBP2_NikA_DppA_OppA_like"/>
    <property type="match status" value="1"/>
</dbReference>
<dbReference type="PANTHER" id="PTHR30290:SF9">
    <property type="entry name" value="OLIGOPEPTIDE-BINDING PROTEIN APPA"/>
    <property type="match status" value="1"/>
</dbReference>
<feature type="compositionally biased region" description="Basic and acidic residues" evidence="4">
    <location>
        <begin position="1"/>
        <end position="16"/>
    </location>
</feature>
<name>A0A8U0HSJ9_9EURY</name>
<dbReference type="EMBL" id="CP096659">
    <property type="protein sequence ID" value="UPV73644.1"/>
    <property type="molecule type" value="Genomic_DNA"/>
</dbReference>
<dbReference type="InterPro" id="IPR030678">
    <property type="entry name" value="Peptide/Ni-bd"/>
</dbReference>
<keyword evidence="7" id="KW-1185">Reference proteome</keyword>
<dbReference type="Pfam" id="PF00496">
    <property type="entry name" value="SBP_bac_5"/>
    <property type="match status" value="1"/>
</dbReference>
<keyword evidence="2" id="KW-0813">Transport</keyword>
<dbReference type="Gene3D" id="3.10.105.10">
    <property type="entry name" value="Dipeptide-binding Protein, Domain 3"/>
    <property type="match status" value="1"/>
</dbReference>
<protein>
    <submittedName>
        <fullName evidence="6">ABC transporter substrate-binding protein</fullName>
    </submittedName>
</protein>
<dbReference type="GeneID" id="72186331"/>
<dbReference type="RefSeq" id="WP_248649696.1">
    <property type="nucleotide sequence ID" value="NZ_CP096659.1"/>
</dbReference>
<organism evidence="6 7">
    <name type="scientific">Halorussus limi</name>
    <dbReference type="NCBI Taxonomy" id="2938695"/>
    <lineage>
        <taxon>Archaea</taxon>
        <taxon>Methanobacteriati</taxon>
        <taxon>Methanobacteriota</taxon>
        <taxon>Stenosarchaea group</taxon>
        <taxon>Halobacteria</taxon>
        <taxon>Halobacteriales</taxon>
        <taxon>Haladaptataceae</taxon>
        <taxon>Halorussus</taxon>
    </lineage>
</organism>
<dbReference type="Gene3D" id="3.40.190.10">
    <property type="entry name" value="Periplasmic binding protein-like II"/>
    <property type="match status" value="1"/>
</dbReference>
<evidence type="ECO:0000256" key="3">
    <source>
        <dbReference type="ARBA" id="ARBA00022729"/>
    </source>
</evidence>
<evidence type="ECO:0000256" key="2">
    <source>
        <dbReference type="ARBA" id="ARBA00022448"/>
    </source>
</evidence>
<evidence type="ECO:0000313" key="6">
    <source>
        <dbReference type="EMBL" id="UPV73644.1"/>
    </source>
</evidence>
<gene>
    <name evidence="6" type="ORF">M0R89_13990</name>
</gene>
<feature type="region of interest" description="Disordered" evidence="4">
    <location>
        <begin position="1"/>
        <end position="70"/>
    </location>
</feature>
<proteinExistence type="inferred from homology"/>
<feature type="domain" description="Solute-binding protein family 5" evidence="5">
    <location>
        <begin position="137"/>
        <end position="583"/>
    </location>
</feature>
<dbReference type="Proteomes" id="UP000830729">
    <property type="component" value="Chromosome"/>
</dbReference>
<dbReference type="GO" id="GO:0043190">
    <property type="term" value="C:ATP-binding cassette (ABC) transporter complex"/>
    <property type="evidence" value="ECO:0007669"/>
    <property type="project" value="InterPro"/>
</dbReference>
<dbReference type="AlphaFoldDB" id="A0A8U0HSJ9"/>
<reference evidence="6 7" key="1">
    <citation type="submission" date="2022-04" db="EMBL/GenBank/DDBJ databases">
        <title>Diverse halophilic archaea isolated from saline environments.</title>
        <authorList>
            <person name="Cui H.-L."/>
        </authorList>
    </citation>
    <scope>NUCLEOTIDE SEQUENCE [LARGE SCALE GENOMIC DNA]</scope>
    <source>
        <strain evidence="6 7">XZYJT49</strain>
    </source>
</reference>
<dbReference type="GO" id="GO:0015833">
    <property type="term" value="P:peptide transport"/>
    <property type="evidence" value="ECO:0007669"/>
    <property type="project" value="TreeGrafter"/>
</dbReference>
<dbReference type="PIRSF" id="PIRSF002741">
    <property type="entry name" value="MppA"/>
    <property type="match status" value="1"/>
</dbReference>
<dbReference type="PANTHER" id="PTHR30290">
    <property type="entry name" value="PERIPLASMIC BINDING COMPONENT OF ABC TRANSPORTER"/>
    <property type="match status" value="1"/>
</dbReference>
<keyword evidence="3" id="KW-0732">Signal</keyword>
<dbReference type="InterPro" id="IPR006311">
    <property type="entry name" value="TAT_signal"/>
</dbReference>
<feature type="compositionally biased region" description="Low complexity" evidence="4">
    <location>
        <begin position="21"/>
        <end position="37"/>
    </location>
</feature>
<dbReference type="GO" id="GO:1904680">
    <property type="term" value="F:peptide transmembrane transporter activity"/>
    <property type="evidence" value="ECO:0007669"/>
    <property type="project" value="TreeGrafter"/>
</dbReference>
<feature type="compositionally biased region" description="Low complexity" evidence="4">
    <location>
        <begin position="47"/>
        <end position="60"/>
    </location>
</feature>
<dbReference type="PROSITE" id="PS51318">
    <property type="entry name" value="TAT"/>
    <property type="match status" value="1"/>
</dbReference>
<dbReference type="InterPro" id="IPR000914">
    <property type="entry name" value="SBP_5_dom"/>
</dbReference>
<evidence type="ECO:0000313" key="7">
    <source>
        <dbReference type="Proteomes" id="UP000830729"/>
    </source>
</evidence>
<accession>A0A8U0HSJ9</accession>
<evidence type="ECO:0000259" key="5">
    <source>
        <dbReference type="Pfam" id="PF00496"/>
    </source>
</evidence>